<reference evidence="2 3" key="1">
    <citation type="submission" date="2019-02" db="EMBL/GenBank/DDBJ databases">
        <title>Emended description of the genus Rhodopseudomonas and description of Rhodopseudomonas albus sp. nov., a non-phototrophic, heavy-metal-tolerant bacterium isolated from garden soil.</title>
        <authorList>
            <person name="Bao Z."/>
            <person name="Cao W.W."/>
            <person name="Sato Y."/>
            <person name="Nishizawa T."/>
            <person name="Zhao J."/>
            <person name="Guo Y."/>
            <person name="Ohta H."/>
        </authorList>
    </citation>
    <scope>NUCLEOTIDE SEQUENCE [LARGE SCALE GENOMIC DNA]</scope>
    <source>
        <strain evidence="2 3">SK50-23</strain>
    </source>
</reference>
<comment type="similarity">
    <text evidence="1">Belongs to the UPF0065 (bug) family.</text>
</comment>
<evidence type="ECO:0000256" key="1">
    <source>
        <dbReference type="ARBA" id="ARBA00006987"/>
    </source>
</evidence>
<dbReference type="PIRSF" id="PIRSF017082">
    <property type="entry name" value="YflP"/>
    <property type="match status" value="1"/>
</dbReference>
<sequence length="345" mass="36784">MPLLQCRRQSRKTTGRTMMSKAITRRTSLILGASALFAPQVLRAQTTTLPDKPIRLLVGFPAGGGTDVMARLIAEPLRQRTGRNIVIENKVGASGTVAGATLKTSPTDGSVICYMPSATVMQKLSMVNVPFDPQADMAPITMAGTLQTVYCVSPTIGVNTLAEYVEWLKKNPTRASFGSTAMGSSTHFFGLMLGQAVGRPLEAVAYRGAAPLVSDLQGGHITGGCGSITDFIDHHRQGVVKILVTSGARPTASAPDLPTGASLGFPVLQLSGWYAFFAPAGTPPNLVEAWGNELRPVLELPEIKKRLAELGLEVETSTPKQFSDRLSSDMVQWQKVMDAVGYKPT</sequence>
<dbReference type="Proteomes" id="UP000682843">
    <property type="component" value="Chromosome"/>
</dbReference>
<dbReference type="Gene3D" id="3.40.190.150">
    <property type="entry name" value="Bordetella uptake gene, domain 1"/>
    <property type="match status" value="1"/>
</dbReference>
<dbReference type="Gene3D" id="3.40.190.10">
    <property type="entry name" value="Periplasmic binding protein-like II"/>
    <property type="match status" value="1"/>
</dbReference>
<accession>A0ABX8ACM4</accession>
<dbReference type="Pfam" id="PF03401">
    <property type="entry name" value="TctC"/>
    <property type="match status" value="1"/>
</dbReference>
<keyword evidence="3" id="KW-1185">Reference proteome</keyword>
<protein>
    <recommendedName>
        <fullName evidence="4">Tripartite-type tricarboxylate transporter receptor subunit TctC</fullName>
    </recommendedName>
</protein>
<dbReference type="PANTHER" id="PTHR42928">
    <property type="entry name" value="TRICARBOXYLATE-BINDING PROTEIN"/>
    <property type="match status" value="1"/>
</dbReference>
<name>A0ABX8ACM4_9BRAD</name>
<organism evidence="2 3">
    <name type="scientific">Tardiphaga alba</name>
    <dbReference type="NCBI Taxonomy" id="340268"/>
    <lineage>
        <taxon>Bacteria</taxon>
        <taxon>Pseudomonadati</taxon>
        <taxon>Pseudomonadota</taxon>
        <taxon>Alphaproteobacteria</taxon>
        <taxon>Hyphomicrobiales</taxon>
        <taxon>Nitrobacteraceae</taxon>
        <taxon>Tardiphaga</taxon>
    </lineage>
</organism>
<dbReference type="InterPro" id="IPR042100">
    <property type="entry name" value="Bug_dom1"/>
</dbReference>
<dbReference type="InterPro" id="IPR005064">
    <property type="entry name" value="BUG"/>
</dbReference>
<evidence type="ECO:0008006" key="4">
    <source>
        <dbReference type="Google" id="ProtNLM"/>
    </source>
</evidence>
<dbReference type="EMBL" id="CP036498">
    <property type="protein sequence ID" value="QUS41428.1"/>
    <property type="molecule type" value="Genomic_DNA"/>
</dbReference>
<proteinExistence type="inferred from homology"/>
<gene>
    <name evidence="2" type="ORF">RPMA_23220</name>
</gene>
<evidence type="ECO:0000313" key="2">
    <source>
        <dbReference type="EMBL" id="QUS41428.1"/>
    </source>
</evidence>
<dbReference type="PANTHER" id="PTHR42928:SF5">
    <property type="entry name" value="BLR1237 PROTEIN"/>
    <property type="match status" value="1"/>
</dbReference>
<evidence type="ECO:0000313" key="3">
    <source>
        <dbReference type="Proteomes" id="UP000682843"/>
    </source>
</evidence>